<name>A0A370KGD2_9HYPH</name>
<dbReference type="SUPFAM" id="SSF46785">
    <property type="entry name" value="Winged helix' DNA-binding domain"/>
    <property type="match status" value="1"/>
</dbReference>
<organism evidence="5 6">
    <name type="scientific">Rhizobium grahamii</name>
    <dbReference type="NCBI Taxonomy" id="1120045"/>
    <lineage>
        <taxon>Bacteria</taxon>
        <taxon>Pseudomonadati</taxon>
        <taxon>Pseudomonadota</taxon>
        <taxon>Alphaproteobacteria</taxon>
        <taxon>Hyphomicrobiales</taxon>
        <taxon>Rhizobiaceae</taxon>
        <taxon>Rhizobium/Agrobacterium group</taxon>
        <taxon>Rhizobium</taxon>
    </lineage>
</organism>
<comment type="caution">
    <text evidence="5">The sequence shown here is derived from an EMBL/GenBank/DDBJ whole genome shotgun (WGS) entry which is preliminary data.</text>
</comment>
<dbReference type="InterPro" id="IPR036390">
    <property type="entry name" value="WH_DNA-bd_sf"/>
</dbReference>
<evidence type="ECO:0000256" key="3">
    <source>
        <dbReference type="ARBA" id="ARBA00023163"/>
    </source>
</evidence>
<evidence type="ECO:0000256" key="2">
    <source>
        <dbReference type="ARBA" id="ARBA00023125"/>
    </source>
</evidence>
<proteinExistence type="predicted"/>
<reference evidence="5 6" key="1">
    <citation type="submission" date="2017-03" db="EMBL/GenBank/DDBJ databases">
        <title>Genome analysis of Rhizobial strains effectives or ineffectives for nitrogen fixation isolated from bean seeds.</title>
        <authorList>
            <person name="Peralta H."/>
            <person name="Aguilar-Vera A."/>
            <person name="Mora Y."/>
            <person name="Vargas-Lagunas C."/>
            <person name="Girard L."/>
            <person name="Mora J."/>
        </authorList>
    </citation>
    <scope>NUCLEOTIDE SEQUENCE [LARGE SCALE GENOMIC DNA]</scope>
    <source>
        <strain evidence="5 6">CCGM3</strain>
    </source>
</reference>
<accession>A0A370KGD2</accession>
<dbReference type="Gene3D" id="2.60.120.10">
    <property type="entry name" value="Jelly Rolls"/>
    <property type="match status" value="1"/>
</dbReference>
<dbReference type="GO" id="GO:0003677">
    <property type="term" value="F:DNA binding"/>
    <property type="evidence" value="ECO:0007669"/>
    <property type="project" value="UniProtKB-KW"/>
</dbReference>
<keyword evidence="2" id="KW-0238">DNA-binding</keyword>
<dbReference type="InterPro" id="IPR018490">
    <property type="entry name" value="cNMP-bd_dom_sf"/>
</dbReference>
<dbReference type="InterPro" id="IPR012318">
    <property type="entry name" value="HTH_CRP"/>
</dbReference>
<keyword evidence="3" id="KW-0804">Transcription</keyword>
<dbReference type="InterPro" id="IPR014710">
    <property type="entry name" value="RmlC-like_jellyroll"/>
</dbReference>
<dbReference type="OrthoDB" id="7506088at2"/>
<feature type="domain" description="HTH crp-type" evidence="4">
    <location>
        <begin position="145"/>
        <end position="211"/>
    </location>
</feature>
<protein>
    <submittedName>
        <fullName evidence="5">Crp/Fnr family transcriptional regulator</fullName>
    </submittedName>
</protein>
<dbReference type="AlphaFoldDB" id="A0A370KGD2"/>
<evidence type="ECO:0000313" key="5">
    <source>
        <dbReference type="EMBL" id="RDJ03835.1"/>
    </source>
</evidence>
<gene>
    <name evidence="5" type="ORF">B5K06_28345</name>
</gene>
<dbReference type="Proteomes" id="UP000254939">
    <property type="component" value="Unassembled WGS sequence"/>
</dbReference>
<dbReference type="GO" id="GO:0006355">
    <property type="term" value="P:regulation of DNA-templated transcription"/>
    <property type="evidence" value="ECO:0007669"/>
    <property type="project" value="InterPro"/>
</dbReference>
<dbReference type="Pfam" id="PF13545">
    <property type="entry name" value="HTH_Crp_2"/>
    <property type="match status" value="1"/>
</dbReference>
<dbReference type="SUPFAM" id="SSF51206">
    <property type="entry name" value="cAMP-binding domain-like"/>
    <property type="match status" value="1"/>
</dbReference>
<sequence length="235" mass="26024">MPSQADINNRMLKALTADDFDLLAKHLEAVELPGNFLMAEPYKALDFVYFPESGIGSVMAVAATGQMAEAGMFGREGFVPTATIIGDDVVPYLIEIHVPGTGYRVPIEAMRQATMKSPTLQVPMIKYMHVFATQVAYTSLANAKYDVEQRLARWILMCHDRLGSDEMAITHEYIALMLGVRRPSVTTSLHILEGKRLIRSSRGSVMVRDRRGLEALAASSYGVPELEFERLLGKT</sequence>
<dbReference type="RefSeq" id="WP_114715381.1">
    <property type="nucleotide sequence ID" value="NZ_KZ857269.1"/>
</dbReference>
<evidence type="ECO:0000259" key="4">
    <source>
        <dbReference type="PROSITE" id="PS51063"/>
    </source>
</evidence>
<keyword evidence="1" id="KW-0805">Transcription regulation</keyword>
<evidence type="ECO:0000256" key="1">
    <source>
        <dbReference type="ARBA" id="ARBA00023015"/>
    </source>
</evidence>
<evidence type="ECO:0000313" key="6">
    <source>
        <dbReference type="Proteomes" id="UP000254939"/>
    </source>
</evidence>
<dbReference type="EMBL" id="NAAC01000041">
    <property type="protein sequence ID" value="RDJ03835.1"/>
    <property type="molecule type" value="Genomic_DNA"/>
</dbReference>
<dbReference type="PROSITE" id="PS51063">
    <property type="entry name" value="HTH_CRP_2"/>
    <property type="match status" value="1"/>
</dbReference>